<keyword evidence="4" id="KW-0812">Transmembrane</keyword>
<feature type="compositionally biased region" description="Basic residues" evidence="8">
    <location>
        <begin position="437"/>
        <end position="446"/>
    </location>
</feature>
<organism evidence="9">
    <name type="scientific">Rhodotorula toruloides</name>
    <name type="common">Yeast</name>
    <name type="synonym">Rhodosporidium toruloides</name>
    <dbReference type="NCBI Taxonomy" id="5286"/>
    <lineage>
        <taxon>Eukaryota</taxon>
        <taxon>Fungi</taxon>
        <taxon>Dikarya</taxon>
        <taxon>Basidiomycota</taxon>
        <taxon>Pucciniomycotina</taxon>
        <taxon>Microbotryomycetes</taxon>
        <taxon>Sporidiobolales</taxon>
        <taxon>Sporidiobolaceae</taxon>
        <taxon>Rhodotorula</taxon>
    </lineage>
</organism>
<comment type="subcellular location">
    <subcellularLocation>
        <location evidence="1">Membrane</location>
        <topology evidence="1">Multi-pass membrane protein</topology>
    </subcellularLocation>
</comment>
<dbReference type="SUPFAM" id="SSF103506">
    <property type="entry name" value="Mitochondrial carrier"/>
    <property type="match status" value="1"/>
</dbReference>
<dbReference type="AlphaFoldDB" id="A0A061AG50"/>
<dbReference type="OrthoDB" id="77989at2759"/>
<dbReference type="EMBL" id="LK052937">
    <property type="protein sequence ID" value="CDR36543.1"/>
    <property type="molecule type" value="Genomic_DNA"/>
</dbReference>
<evidence type="ECO:0000256" key="6">
    <source>
        <dbReference type="ARBA" id="ARBA00022989"/>
    </source>
</evidence>
<sequence length="512" mass="55526">MDSQPSAPRTHPLRPYSVSPSLDHWSADSLTANPTASTSAHPVPPSLRIPATNRYESSVGDLPDAASSLPNAGSMLRAFVTSSLLSFTGVAMVQPFEVGKTLAQVQWVPREGVEPFIGFEMPEEVDEETVEIEDENEAEAYFEDLHNAAAPSFKPPTQLPPRPTSPSGYLQRAGVNDEVFGTRPEWIMPIVVQGGVWDMIKAVGRWKGEGWASLWKGQLTTCVVDALSTTVQPFFLSLSVALVPASSFTALPLLYSPKPGPLLLLSTLSHTLATLLLSPLDLVRTRLIVQSAQPQHRKYKNPINALRTIIEEEGGLWNTYFHPNLFFPALLEGILRPLIHLSTPLIISRYLHIEPETSPVTFGLAELVLGTAGLLVTIPIETVRKRLQIQSRAAFVRAGRAGGVGRPWRTCVETRPAPYAGIVEAVYRILTEETGKIPRRRRRRRSSAAPGTPGAPPMTNEEKEDLATAGLGASGGLRQLYRGFGMGVGANVVVFLLGLVAGGEEASGWAEM</sequence>
<dbReference type="GO" id="GO:0016020">
    <property type="term" value="C:membrane"/>
    <property type="evidence" value="ECO:0007669"/>
    <property type="project" value="UniProtKB-SubCell"/>
</dbReference>
<feature type="region of interest" description="Disordered" evidence="8">
    <location>
        <begin position="437"/>
        <end position="461"/>
    </location>
</feature>
<name>A0A061AG50_RHOTO</name>
<evidence type="ECO:0000256" key="8">
    <source>
        <dbReference type="SAM" id="MobiDB-lite"/>
    </source>
</evidence>
<feature type="compositionally biased region" description="Polar residues" evidence="8">
    <location>
        <begin position="28"/>
        <end position="40"/>
    </location>
</feature>
<evidence type="ECO:0000256" key="7">
    <source>
        <dbReference type="ARBA" id="ARBA00023136"/>
    </source>
</evidence>
<feature type="region of interest" description="Disordered" evidence="8">
    <location>
        <begin position="1"/>
        <end position="48"/>
    </location>
</feature>
<keyword evidence="7" id="KW-0472">Membrane</keyword>
<dbReference type="InterPro" id="IPR050391">
    <property type="entry name" value="Mito_Metabolite_Transporter"/>
</dbReference>
<keyword evidence="5" id="KW-0677">Repeat</keyword>
<dbReference type="InterPro" id="IPR023395">
    <property type="entry name" value="MCP_dom_sf"/>
</dbReference>
<evidence type="ECO:0000256" key="1">
    <source>
        <dbReference type="ARBA" id="ARBA00004141"/>
    </source>
</evidence>
<evidence type="ECO:0000256" key="5">
    <source>
        <dbReference type="ARBA" id="ARBA00022737"/>
    </source>
</evidence>
<dbReference type="InterPro" id="IPR018108">
    <property type="entry name" value="MCP_transmembrane"/>
</dbReference>
<protein>
    <submittedName>
        <fullName evidence="9">RHTO0S02e03532g1_1</fullName>
    </submittedName>
</protein>
<reference evidence="9" key="1">
    <citation type="journal article" date="2014" name="Genome Announc.">
        <title>Draft genome sequence of Rhodosporidium toruloides CECT1137, an oleaginous yeast of biotechnological interest.</title>
        <authorList>
            <person name="Morin N."/>
            <person name="Calcas X."/>
            <person name="Devillers H."/>
            <person name="Durrens P."/>
            <person name="Sherman D.J."/>
            <person name="Nicaud J.-M."/>
            <person name="Neuveglise C."/>
        </authorList>
    </citation>
    <scope>NUCLEOTIDE SEQUENCE</scope>
    <source>
        <strain evidence="9">CECT1137</strain>
    </source>
</reference>
<dbReference type="Gene3D" id="1.50.40.10">
    <property type="entry name" value="Mitochondrial carrier domain"/>
    <property type="match status" value="1"/>
</dbReference>
<evidence type="ECO:0000256" key="2">
    <source>
        <dbReference type="ARBA" id="ARBA00006375"/>
    </source>
</evidence>
<evidence type="ECO:0000313" key="9">
    <source>
        <dbReference type="EMBL" id="CDR36543.1"/>
    </source>
</evidence>
<dbReference type="PANTHER" id="PTHR45618">
    <property type="entry name" value="MITOCHONDRIAL DICARBOXYLATE CARRIER-RELATED"/>
    <property type="match status" value="1"/>
</dbReference>
<comment type="similarity">
    <text evidence="2">Belongs to the mitochondrial carrier (TC 2.A.29) family.</text>
</comment>
<dbReference type="Pfam" id="PF00153">
    <property type="entry name" value="Mito_carr"/>
    <property type="match status" value="1"/>
</dbReference>
<proteinExistence type="inferred from homology"/>
<keyword evidence="3" id="KW-0813">Transport</keyword>
<evidence type="ECO:0000256" key="3">
    <source>
        <dbReference type="ARBA" id="ARBA00022448"/>
    </source>
</evidence>
<gene>
    <name evidence="9" type="ORF">RHTO0S_02e03532g</name>
</gene>
<accession>A0A061AG50</accession>
<keyword evidence="6" id="KW-1133">Transmembrane helix</keyword>
<evidence type="ECO:0000256" key="4">
    <source>
        <dbReference type="ARBA" id="ARBA00022692"/>
    </source>
</evidence>